<evidence type="ECO:0000313" key="2">
    <source>
        <dbReference type="Proteomes" id="UP000198984"/>
    </source>
</evidence>
<reference evidence="1 2" key="1">
    <citation type="submission" date="2016-10" db="EMBL/GenBank/DDBJ databases">
        <authorList>
            <person name="de Groot N.N."/>
        </authorList>
    </citation>
    <scope>NUCLEOTIDE SEQUENCE [LARGE SCALE GENOMIC DNA]</scope>
    <source>
        <strain evidence="1 2">DSM 21039</strain>
    </source>
</reference>
<evidence type="ECO:0000313" key="1">
    <source>
        <dbReference type="EMBL" id="SEL97817.1"/>
    </source>
</evidence>
<dbReference type="SUPFAM" id="SSF109854">
    <property type="entry name" value="DinB/YfiT-like putative metalloenzymes"/>
    <property type="match status" value="1"/>
</dbReference>
<keyword evidence="2" id="KW-1185">Reference proteome</keyword>
<organism evidence="1 2">
    <name type="scientific">Chitinophaga rupis</name>
    <dbReference type="NCBI Taxonomy" id="573321"/>
    <lineage>
        <taxon>Bacteria</taxon>
        <taxon>Pseudomonadati</taxon>
        <taxon>Bacteroidota</taxon>
        <taxon>Chitinophagia</taxon>
        <taxon>Chitinophagales</taxon>
        <taxon>Chitinophagaceae</taxon>
        <taxon>Chitinophaga</taxon>
    </lineage>
</organism>
<gene>
    <name evidence="1" type="ORF">SAMN04488505_10341</name>
</gene>
<dbReference type="AlphaFoldDB" id="A0A1H7UNB2"/>
<dbReference type="InterPro" id="IPR034660">
    <property type="entry name" value="DinB/YfiT-like"/>
</dbReference>
<dbReference type="RefSeq" id="WP_089912118.1">
    <property type="nucleotide sequence ID" value="NZ_FOBB01000003.1"/>
</dbReference>
<protein>
    <recommendedName>
        <fullName evidence="3">DUF1572 domain-containing protein</fullName>
    </recommendedName>
</protein>
<dbReference type="Gene3D" id="1.20.120.450">
    <property type="entry name" value="dinb family like domain"/>
    <property type="match status" value="1"/>
</dbReference>
<dbReference type="InterPro" id="IPR011466">
    <property type="entry name" value="DUF1572"/>
</dbReference>
<accession>A0A1H7UNB2</accession>
<dbReference type="EMBL" id="FOBB01000003">
    <property type="protein sequence ID" value="SEL97817.1"/>
    <property type="molecule type" value="Genomic_DNA"/>
</dbReference>
<name>A0A1H7UNB2_9BACT</name>
<proteinExistence type="predicted"/>
<evidence type="ECO:0008006" key="3">
    <source>
        <dbReference type="Google" id="ProtNLM"/>
    </source>
</evidence>
<sequence>MSFANIYLDSVKKRFITHRLLGEKTLERLNEAQLNWQPDDGSNSIYLIIKHISGNMLSRWTDFLTSDGEKPWRNRDAEFENSQASKATILELWNKGWDCMMGALDSLQEADLEKTVYIRTEPHAVVDAINRQLAHIPYHVGQIVYIGKMLLQEHWESLSIPKGKSDDFNKHMSERK</sequence>
<dbReference type="STRING" id="573321.SAMN04488505_10341"/>
<dbReference type="Proteomes" id="UP000198984">
    <property type="component" value="Unassembled WGS sequence"/>
</dbReference>
<dbReference type="OrthoDB" id="68731at2"/>
<dbReference type="Pfam" id="PF07609">
    <property type="entry name" value="DUF1572"/>
    <property type="match status" value="1"/>
</dbReference>